<evidence type="ECO:0000256" key="10">
    <source>
        <dbReference type="SAM" id="MobiDB-lite"/>
    </source>
</evidence>
<dbReference type="SUPFAM" id="SSF52540">
    <property type="entry name" value="P-loop containing nucleoside triphosphate hydrolases"/>
    <property type="match status" value="1"/>
</dbReference>
<keyword evidence="2 9" id="KW-0963">Cytoplasm</keyword>
<comment type="catalytic activity">
    <reaction evidence="8 9">
        <text>GTP + H2O = GDP + phosphate + H(+)</text>
        <dbReference type="Rhea" id="RHEA:19669"/>
        <dbReference type="ChEBI" id="CHEBI:15377"/>
        <dbReference type="ChEBI" id="CHEBI:15378"/>
        <dbReference type="ChEBI" id="CHEBI:37565"/>
        <dbReference type="ChEBI" id="CHEBI:43474"/>
        <dbReference type="ChEBI" id="CHEBI:58189"/>
        <dbReference type="EC" id="3.6.5.4"/>
    </reaction>
</comment>
<reference evidence="12" key="1">
    <citation type="submission" date="2021-04" db="EMBL/GenBank/DDBJ databases">
        <title>Genome sequence of Woronichinia naegeliana from Washington state freshwater lake bloom.</title>
        <authorList>
            <person name="Dreher T.W."/>
        </authorList>
    </citation>
    <scope>NUCLEOTIDE SEQUENCE</scope>
    <source>
        <strain evidence="12">WA131</strain>
    </source>
</reference>
<keyword evidence="6 9" id="KW-0472">Membrane</keyword>
<comment type="subunit">
    <text evidence="9">Part of the signal recognition particle protein translocation system, which is composed of SRP and FtsY.</text>
</comment>
<dbReference type="Gene3D" id="1.20.120.140">
    <property type="entry name" value="Signal recognition particle SRP54, nucleotide-binding domain"/>
    <property type="match status" value="1"/>
</dbReference>
<dbReference type="Pfam" id="PF00448">
    <property type="entry name" value="SRP54"/>
    <property type="match status" value="1"/>
</dbReference>
<keyword evidence="5 9" id="KW-0342">GTP-binding</keyword>
<dbReference type="InterPro" id="IPR004390">
    <property type="entry name" value="SR_rcpt_FtsY"/>
</dbReference>
<dbReference type="SMART" id="SM00382">
    <property type="entry name" value="AAA"/>
    <property type="match status" value="1"/>
</dbReference>
<name>A0A977KZE8_9CYAN</name>
<evidence type="ECO:0000256" key="1">
    <source>
        <dbReference type="ARBA" id="ARBA00022475"/>
    </source>
</evidence>
<dbReference type="FunFam" id="3.40.50.300:FF:000053">
    <property type="entry name" value="Signal recognition particle receptor FtsY"/>
    <property type="match status" value="1"/>
</dbReference>
<evidence type="ECO:0000259" key="11">
    <source>
        <dbReference type="PROSITE" id="PS00300"/>
    </source>
</evidence>
<dbReference type="EC" id="3.6.5.4" evidence="9"/>
<dbReference type="GO" id="GO:0003924">
    <property type="term" value="F:GTPase activity"/>
    <property type="evidence" value="ECO:0007669"/>
    <property type="project" value="UniProtKB-UniRule"/>
</dbReference>
<evidence type="ECO:0000256" key="9">
    <source>
        <dbReference type="HAMAP-Rule" id="MF_00920"/>
    </source>
</evidence>
<keyword evidence="4 9" id="KW-0378">Hydrolase</keyword>
<dbReference type="Proteomes" id="UP001065613">
    <property type="component" value="Chromosome"/>
</dbReference>
<dbReference type="GO" id="GO:0006614">
    <property type="term" value="P:SRP-dependent cotranslational protein targeting to membrane"/>
    <property type="evidence" value="ECO:0007669"/>
    <property type="project" value="InterPro"/>
</dbReference>
<dbReference type="GO" id="GO:0005047">
    <property type="term" value="F:signal recognition particle binding"/>
    <property type="evidence" value="ECO:0007669"/>
    <property type="project" value="TreeGrafter"/>
</dbReference>
<evidence type="ECO:0000256" key="6">
    <source>
        <dbReference type="ARBA" id="ARBA00023136"/>
    </source>
</evidence>
<dbReference type="EMBL" id="CP073041">
    <property type="protein sequence ID" value="UXE62723.1"/>
    <property type="molecule type" value="Genomic_DNA"/>
</dbReference>
<feature type="compositionally biased region" description="Low complexity" evidence="10">
    <location>
        <begin position="34"/>
        <end position="44"/>
    </location>
</feature>
<dbReference type="AlphaFoldDB" id="A0A977KZE8"/>
<dbReference type="InterPro" id="IPR000897">
    <property type="entry name" value="SRP54_GTPase_dom"/>
</dbReference>
<dbReference type="SUPFAM" id="SSF47364">
    <property type="entry name" value="Domain of the SRP/SRP receptor G-proteins"/>
    <property type="match status" value="1"/>
</dbReference>
<feature type="binding site" evidence="9">
    <location>
        <begin position="438"/>
        <end position="441"/>
    </location>
    <ligand>
        <name>GTP</name>
        <dbReference type="ChEBI" id="CHEBI:37565"/>
    </ligand>
</feature>
<accession>A0A977KZE8</accession>
<dbReference type="FunFam" id="1.20.120.140:FF:000002">
    <property type="entry name" value="Signal recognition particle receptor FtsY"/>
    <property type="match status" value="1"/>
</dbReference>
<dbReference type="SMART" id="SM00962">
    <property type="entry name" value="SRP54"/>
    <property type="match status" value="1"/>
</dbReference>
<evidence type="ECO:0000256" key="7">
    <source>
        <dbReference type="ARBA" id="ARBA00023170"/>
    </source>
</evidence>
<comment type="function">
    <text evidence="9">Involved in targeting and insertion of nascent membrane proteins into the cytoplasmic membrane. Acts as a receptor for the complex formed by the signal recognition particle (SRP) and the ribosome-nascent chain (RNC).</text>
</comment>
<protein>
    <recommendedName>
        <fullName evidence="9">Signal recognition particle receptor FtsY</fullName>
        <shortName evidence="9">SRP receptor</shortName>
        <ecNumber evidence="9">3.6.5.4</ecNumber>
    </recommendedName>
</protein>
<dbReference type="PANTHER" id="PTHR43134">
    <property type="entry name" value="SIGNAL RECOGNITION PARTICLE RECEPTOR SUBUNIT ALPHA"/>
    <property type="match status" value="1"/>
</dbReference>
<dbReference type="Gene3D" id="3.40.50.300">
    <property type="entry name" value="P-loop containing nucleotide triphosphate hydrolases"/>
    <property type="match status" value="1"/>
</dbReference>
<dbReference type="GO" id="GO:0005737">
    <property type="term" value="C:cytoplasm"/>
    <property type="evidence" value="ECO:0007669"/>
    <property type="project" value="UniProtKB-SubCell"/>
</dbReference>
<evidence type="ECO:0000256" key="4">
    <source>
        <dbReference type="ARBA" id="ARBA00022801"/>
    </source>
</evidence>
<feature type="domain" description="SRP54-type proteins GTP-binding" evidence="11">
    <location>
        <begin position="459"/>
        <end position="472"/>
    </location>
</feature>
<evidence type="ECO:0000256" key="2">
    <source>
        <dbReference type="ARBA" id="ARBA00022490"/>
    </source>
</evidence>
<evidence type="ECO:0000313" key="12">
    <source>
        <dbReference type="EMBL" id="UXE62723.1"/>
    </source>
</evidence>
<dbReference type="InterPro" id="IPR003593">
    <property type="entry name" value="AAA+_ATPase"/>
</dbReference>
<gene>
    <name evidence="9 12" type="primary">ftsY</name>
    <name evidence="12" type="ORF">KA717_08345</name>
</gene>
<feature type="region of interest" description="Disordered" evidence="10">
    <location>
        <begin position="1"/>
        <end position="46"/>
    </location>
</feature>
<dbReference type="Pfam" id="PF02881">
    <property type="entry name" value="SRP54_N"/>
    <property type="match status" value="1"/>
</dbReference>
<keyword evidence="1 9" id="KW-1003">Cell membrane</keyword>
<dbReference type="PANTHER" id="PTHR43134:SF1">
    <property type="entry name" value="SIGNAL RECOGNITION PARTICLE RECEPTOR SUBUNIT ALPHA"/>
    <property type="match status" value="1"/>
</dbReference>
<keyword evidence="3 9" id="KW-0547">Nucleotide-binding</keyword>
<evidence type="ECO:0000256" key="8">
    <source>
        <dbReference type="ARBA" id="ARBA00048027"/>
    </source>
</evidence>
<dbReference type="CDD" id="cd17874">
    <property type="entry name" value="FtsY"/>
    <property type="match status" value="1"/>
</dbReference>
<comment type="similarity">
    <text evidence="9">Belongs to the GTP-binding SRP family. FtsY subfamily.</text>
</comment>
<feature type="binding site" evidence="9">
    <location>
        <begin position="374"/>
        <end position="378"/>
    </location>
    <ligand>
        <name>GTP</name>
        <dbReference type="ChEBI" id="CHEBI:37565"/>
    </ligand>
</feature>
<feature type="compositionally biased region" description="Low complexity" evidence="10">
    <location>
        <begin position="12"/>
        <end position="26"/>
    </location>
</feature>
<dbReference type="PROSITE" id="PS00300">
    <property type="entry name" value="SRP54"/>
    <property type="match status" value="1"/>
</dbReference>
<proteinExistence type="inferred from homology"/>
<dbReference type="InterPro" id="IPR027417">
    <property type="entry name" value="P-loop_NTPase"/>
</dbReference>
<organism evidence="12">
    <name type="scientific">Woronichinia naegeliana WA131</name>
    <dbReference type="NCBI Taxonomy" id="2824559"/>
    <lineage>
        <taxon>Bacteria</taxon>
        <taxon>Bacillati</taxon>
        <taxon>Cyanobacteriota</taxon>
        <taxon>Cyanophyceae</taxon>
        <taxon>Synechococcales</taxon>
        <taxon>Coelosphaeriaceae</taxon>
        <taxon>Woronichinia</taxon>
    </lineage>
</organism>
<evidence type="ECO:0000256" key="5">
    <source>
        <dbReference type="ARBA" id="ARBA00023134"/>
    </source>
</evidence>
<feature type="binding site" evidence="9">
    <location>
        <begin position="291"/>
        <end position="298"/>
    </location>
    <ligand>
        <name>GTP</name>
        <dbReference type="ChEBI" id="CHEBI:37565"/>
    </ligand>
</feature>
<keyword evidence="7 9" id="KW-0675">Receptor</keyword>
<dbReference type="GO" id="GO:0005525">
    <property type="term" value="F:GTP binding"/>
    <property type="evidence" value="ECO:0007669"/>
    <property type="project" value="UniProtKB-UniRule"/>
</dbReference>
<dbReference type="GO" id="GO:0005886">
    <property type="term" value="C:plasma membrane"/>
    <property type="evidence" value="ECO:0007669"/>
    <property type="project" value="UniProtKB-SubCell"/>
</dbReference>
<sequence>MFNWFRRQMGNVAPEVPTPVVTPETAPEQESESPPEATTATTETSEQEAYLTWAKEAYKNIQQRKAETLETSENQEVIAAASPESEVAPVEESVSAEIEVVPVVETSAPLEVAPSEAGPAWLKKSDRLEVLKETAIETPIIDAPLPQETGAIDLDEDFLWSAKVLAAQGRSAQDVSEAEINWLGRLRQGLTKTRRNLVNQLKAIVGQGPLNQEAVLEIEALLLQADVGVEATDHIIETLQNKLKEEALPPEQAIDYLKQILREILDRPLQDCEETAFVPEKDILNIWLLTGVNGAGKTTTIGKLAHMAQQSGYRCVIAAADTFRAAAVEQVKVWGDRSGTLVIANPGQNTDPAAVVFDGISAAQSKNMDLLLVDTAGRLQNKKNLMDELAKIRRIIDKKAPNAKVESLLVLDATLGQNGLRQAEVFSEAAKLSGVVLTKLDGTAKGGVALAVTKQLNLPIRFIGAGEGIEDLRPFSSYEFVEALLNG</sequence>
<dbReference type="InterPro" id="IPR042101">
    <property type="entry name" value="SRP54_N_sf"/>
</dbReference>
<dbReference type="KEGG" id="wna:KA717_08345"/>
<dbReference type="InterPro" id="IPR013822">
    <property type="entry name" value="Signal_recog_particl_SRP54_hlx"/>
</dbReference>
<dbReference type="NCBIfam" id="TIGR00064">
    <property type="entry name" value="ftsY"/>
    <property type="match status" value="1"/>
</dbReference>
<comment type="subcellular location">
    <subcellularLocation>
        <location evidence="9">Cell membrane</location>
        <topology evidence="9">Peripheral membrane protein</topology>
        <orientation evidence="9">Cytoplasmic side</orientation>
    </subcellularLocation>
    <subcellularLocation>
        <location evidence="9">Cytoplasm</location>
    </subcellularLocation>
</comment>
<dbReference type="HAMAP" id="MF_00920">
    <property type="entry name" value="FtsY"/>
    <property type="match status" value="1"/>
</dbReference>
<dbReference type="SMART" id="SM00963">
    <property type="entry name" value="SRP54_N"/>
    <property type="match status" value="1"/>
</dbReference>
<evidence type="ECO:0000256" key="3">
    <source>
        <dbReference type="ARBA" id="ARBA00022741"/>
    </source>
</evidence>
<dbReference type="InterPro" id="IPR036225">
    <property type="entry name" value="SRP/SRP_N"/>
</dbReference>